<keyword evidence="8" id="KW-1185">Reference proteome</keyword>
<evidence type="ECO:0000313" key="8">
    <source>
        <dbReference type="Proteomes" id="UP001354971"/>
    </source>
</evidence>
<dbReference type="InterPro" id="IPR023267">
    <property type="entry name" value="RCMT"/>
</dbReference>
<dbReference type="CDD" id="cd02440">
    <property type="entry name" value="AdoMet_MTases"/>
    <property type="match status" value="1"/>
</dbReference>
<evidence type="ECO:0000259" key="6">
    <source>
        <dbReference type="PROSITE" id="PS51686"/>
    </source>
</evidence>
<dbReference type="PRINTS" id="PR02008">
    <property type="entry name" value="RCMTFAMILY"/>
</dbReference>
<dbReference type="EMBL" id="JAZDRP010000001">
    <property type="protein sequence ID" value="MEE2524732.1"/>
    <property type="molecule type" value="Genomic_DNA"/>
</dbReference>
<dbReference type="Pfam" id="PF22458">
    <property type="entry name" value="RsmF-B_ferredox"/>
    <property type="match status" value="1"/>
</dbReference>
<feature type="binding site" evidence="5">
    <location>
        <position position="289"/>
    </location>
    <ligand>
        <name>S-adenosyl-L-methionine</name>
        <dbReference type="ChEBI" id="CHEBI:59789"/>
    </ligand>
</feature>
<dbReference type="PANTHER" id="PTHR22807:SF53">
    <property type="entry name" value="RIBOSOMAL RNA SMALL SUBUNIT METHYLTRANSFERASE B-RELATED"/>
    <property type="match status" value="1"/>
</dbReference>
<dbReference type="GO" id="GO:0008168">
    <property type="term" value="F:methyltransferase activity"/>
    <property type="evidence" value="ECO:0007669"/>
    <property type="project" value="UniProtKB-KW"/>
</dbReference>
<dbReference type="PROSITE" id="PS51686">
    <property type="entry name" value="SAM_MT_RSMB_NOP"/>
    <property type="match status" value="1"/>
</dbReference>
<evidence type="ECO:0000256" key="1">
    <source>
        <dbReference type="ARBA" id="ARBA00022603"/>
    </source>
</evidence>
<dbReference type="InterPro" id="IPR054728">
    <property type="entry name" value="RsmB-like_ferredoxin"/>
</dbReference>
<feature type="binding site" evidence="5">
    <location>
        <position position="264"/>
    </location>
    <ligand>
        <name>S-adenosyl-L-methionine</name>
        <dbReference type="ChEBI" id="CHEBI:59789"/>
    </ligand>
</feature>
<sequence>MRLGGRIAAAIEILDAIETQHRPVKLAVKEWGAAHRFAGSGDRAFISGLVMDALRRKASLGFAMGDDSPRALAMGVVGRIWKMTPADLAQAFADDPHAPEPLTDAEIEGFTRDIHDAPAHVRGDYPEWLDESLLRVFGEFAAEEGAAMSDRAPVDLRVNELKSDPDKALSAVTAKIPTAHAGHLARSCIRIPQTDPTGKSAPADSIPAYGKGWVEVQDEGSQLAGLAAGVKPGDQVLDLCAGAGGKTLELAAMTGNTGQIHAWDIDWRRLRAIWPRLQRAGCRNVQVHDGPEDELAELEGKMDVVFVDAPCTGTGTWRRRPDAKWRVSEKALNQRIQEQDQVLDTAAKYVKAGGRLIYVTCSILPEENNDRVEAFLTRDRDFSQLDTLAELTRSGGLVEGAEATLSGCNVPGGALQLSPRRSATDGFFIAVMKRAT</sequence>
<feature type="domain" description="SAM-dependent MTase RsmB/NOP-type" evidence="6">
    <location>
        <begin position="144"/>
        <end position="435"/>
    </location>
</feature>
<evidence type="ECO:0000256" key="2">
    <source>
        <dbReference type="ARBA" id="ARBA00022679"/>
    </source>
</evidence>
<name>A0ABU7LLF6_9PROT</name>
<dbReference type="SUPFAM" id="SSF53335">
    <property type="entry name" value="S-adenosyl-L-methionine-dependent methyltransferases"/>
    <property type="match status" value="1"/>
</dbReference>
<keyword evidence="2 5" id="KW-0808">Transferase</keyword>
<dbReference type="EC" id="2.1.1.-" evidence="7"/>
<dbReference type="InterPro" id="IPR029063">
    <property type="entry name" value="SAM-dependent_MTases_sf"/>
</dbReference>
<dbReference type="Gene3D" id="3.40.50.150">
    <property type="entry name" value="Vaccinia Virus protein VP39"/>
    <property type="match status" value="1"/>
</dbReference>
<accession>A0ABU7LLF6</accession>
<reference evidence="7 8" key="1">
    <citation type="submission" date="2024-01" db="EMBL/GenBank/DDBJ databases">
        <title>Hyphobacterium bacterium isolated from marine sediment.</title>
        <authorList>
            <person name="Zhao S."/>
        </authorList>
    </citation>
    <scope>NUCLEOTIDE SEQUENCE [LARGE SCALE GENOMIC DNA]</scope>
    <source>
        <strain evidence="8">HN65</strain>
    </source>
</reference>
<organism evidence="7 8">
    <name type="scientific">Hyphobacterium lacteum</name>
    <dbReference type="NCBI Taxonomy" id="3116575"/>
    <lineage>
        <taxon>Bacteria</taxon>
        <taxon>Pseudomonadati</taxon>
        <taxon>Pseudomonadota</taxon>
        <taxon>Alphaproteobacteria</taxon>
        <taxon>Maricaulales</taxon>
        <taxon>Maricaulaceae</taxon>
        <taxon>Hyphobacterium</taxon>
    </lineage>
</organism>
<dbReference type="RefSeq" id="WP_330197400.1">
    <property type="nucleotide sequence ID" value="NZ_JAZDRP010000001.1"/>
</dbReference>
<evidence type="ECO:0000256" key="5">
    <source>
        <dbReference type="PROSITE-ProRule" id="PRU01023"/>
    </source>
</evidence>
<dbReference type="PANTHER" id="PTHR22807">
    <property type="entry name" value="NOP2 YEAST -RELATED NOL1/NOP2/FMU SUN DOMAIN-CONTAINING"/>
    <property type="match status" value="1"/>
</dbReference>
<dbReference type="Proteomes" id="UP001354971">
    <property type="component" value="Unassembled WGS sequence"/>
</dbReference>
<comment type="caution">
    <text evidence="7">The sequence shown here is derived from an EMBL/GenBank/DDBJ whole genome shotgun (WGS) entry which is preliminary data.</text>
</comment>
<keyword evidence="3 5" id="KW-0949">S-adenosyl-L-methionine</keyword>
<keyword evidence="1 5" id="KW-0489">Methyltransferase</keyword>
<protein>
    <submittedName>
        <fullName evidence="7">RsmB/NOP family class I SAM-dependent RNA methyltransferase</fullName>
        <ecNumber evidence="7">2.1.1.-</ecNumber>
    </submittedName>
</protein>
<evidence type="ECO:0000313" key="7">
    <source>
        <dbReference type="EMBL" id="MEE2524732.1"/>
    </source>
</evidence>
<gene>
    <name evidence="7" type="ORF">V0U79_00005</name>
</gene>
<dbReference type="Pfam" id="PF01189">
    <property type="entry name" value="Methyltr_RsmB-F"/>
    <property type="match status" value="1"/>
</dbReference>
<dbReference type="GO" id="GO:0032259">
    <property type="term" value="P:methylation"/>
    <property type="evidence" value="ECO:0007669"/>
    <property type="project" value="UniProtKB-KW"/>
</dbReference>
<feature type="active site" description="Nucleophile" evidence="5">
    <location>
        <position position="361"/>
    </location>
</feature>
<keyword evidence="4 5" id="KW-0694">RNA-binding</keyword>
<comment type="caution">
    <text evidence="5">Lacks conserved residue(s) required for the propagation of feature annotation.</text>
</comment>
<evidence type="ECO:0000256" key="3">
    <source>
        <dbReference type="ARBA" id="ARBA00022691"/>
    </source>
</evidence>
<comment type="similarity">
    <text evidence="5">Belongs to the class I-like SAM-binding methyltransferase superfamily. RsmB/NOP family.</text>
</comment>
<proteinExistence type="inferred from homology"/>
<dbReference type="InterPro" id="IPR001678">
    <property type="entry name" value="MeTrfase_RsmB-F_NOP2_dom"/>
</dbReference>
<dbReference type="InterPro" id="IPR049560">
    <property type="entry name" value="MeTrfase_RsmB-F_NOP2_cat"/>
</dbReference>
<feature type="binding site" evidence="5">
    <location>
        <position position="308"/>
    </location>
    <ligand>
        <name>S-adenosyl-L-methionine</name>
        <dbReference type="ChEBI" id="CHEBI:59789"/>
    </ligand>
</feature>
<evidence type="ECO:0000256" key="4">
    <source>
        <dbReference type="ARBA" id="ARBA00022884"/>
    </source>
</evidence>